<accession>A0ABR7KDT6</accession>
<dbReference type="Pfam" id="PF02534">
    <property type="entry name" value="T4SS-DNA_transf"/>
    <property type="match status" value="1"/>
</dbReference>
<protein>
    <submittedName>
        <fullName evidence="7">Type IV secretory system conjugative DNA transfer family protein</fullName>
    </submittedName>
</protein>
<comment type="caution">
    <text evidence="7">The sequence shown here is derived from an EMBL/GenBank/DDBJ whole genome shotgun (WGS) entry which is preliminary data.</text>
</comment>
<keyword evidence="5" id="KW-1133">Transmembrane helix</keyword>
<keyword evidence="8" id="KW-1185">Reference proteome</keyword>
<dbReference type="RefSeq" id="WP_187012970.1">
    <property type="nucleotide sequence ID" value="NZ_JACRWG010000072.1"/>
</dbReference>
<reference evidence="7 8" key="1">
    <citation type="submission" date="2020-08" db="EMBL/GenBank/DDBJ databases">
        <authorList>
            <person name="Liu C."/>
            <person name="Sun Q."/>
        </authorList>
    </citation>
    <scope>NUCLEOTIDE SEQUENCE [LARGE SCALE GENOMIC DNA]</scope>
    <source>
        <strain evidence="7 8">NSJ-22</strain>
    </source>
</reference>
<evidence type="ECO:0000256" key="2">
    <source>
        <dbReference type="ARBA" id="ARBA00008806"/>
    </source>
</evidence>
<evidence type="ECO:0000256" key="1">
    <source>
        <dbReference type="ARBA" id="ARBA00004651"/>
    </source>
</evidence>
<proteinExistence type="inferred from homology"/>
<organism evidence="7 8">
    <name type="scientific">Catenibacterium faecis</name>
    <dbReference type="NCBI Taxonomy" id="2764323"/>
    <lineage>
        <taxon>Bacteria</taxon>
        <taxon>Bacillati</taxon>
        <taxon>Bacillota</taxon>
        <taxon>Erysipelotrichia</taxon>
        <taxon>Erysipelotrichales</taxon>
        <taxon>Coprobacillaceae</taxon>
        <taxon>Catenibacterium</taxon>
    </lineage>
</organism>
<evidence type="ECO:0000256" key="4">
    <source>
        <dbReference type="ARBA" id="ARBA00022692"/>
    </source>
</evidence>
<keyword evidence="6" id="KW-0472">Membrane</keyword>
<evidence type="ECO:0000313" key="8">
    <source>
        <dbReference type="Proteomes" id="UP000603474"/>
    </source>
</evidence>
<dbReference type="CDD" id="cd01127">
    <property type="entry name" value="TrwB_TraG_TraD_VirD4"/>
    <property type="match status" value="1"/>
</dbReference>
<evidence type="ECO:0000313" key="7">
    <source>
        <dbReference type="EMBL" id="MBC6010890.1"/>
    </source>
</evidence>
<dbReference type="SUPFAM" id="SSF52540">
    <property type="entry name" value="P-loop containing nucleoside triphosphate hydrolases"/>
    <property type="match status" value="1"/>
</dbReference>
<dbReference type="PANTHER" id="PTHR37937:SF1">
    <property type="entry name" value="CONJUGATIVE TRANSFER: DNA TRANSPORT"/>
    <property type="match status" value="1"/>
</dbReference>
<sequence length="386" mass="44006">MKTIKNTLVLGEPGSGKTSCIAINETIEALKQGHSLFVNDNSKEEIYKNTYDLAKSQGYNIILLDYLNYKGDSFNCLDLIKDYYQENESVLCGELISLISEALNKPLIGADDPFWTISSTTYIKGLIYYLLETNSKKINLEALSHLCVENSARIEFLPLDHTTPMASSLLNGTFTSSEKTTASILMTAFAAISSLLTNSKLKKITRTTSFDIRRIPKEKTIIYLKYPEYSEQYDGLVSLFLTELIHVLYHSCDQTGKLDIPFHFVIDEFAHFRLPSFERYISTARSRNIKFTLLIQSIDQLEIGYSKSVAQTIMDCCQNIISFQTTNYNTLTYMSQLSGYRDTVGNLPRISMNDLLKLRPFEAFCLIDHQPSIQLFKPYFMRGDYL</sequence>
<keyword evidence="4" id="KW-0812">Transmembrane</keyword>
<comment type="similarity">
    <text evidence="2">Belongs to the VirD4/TraG family.</text>
</comment>
<dbReference type="InterPro" id="IPR027417">
    <property type="entry name" value="P-loop_NTPase"/>
</dbReference>
<dbReference type="Gene3D" id="3.40.50.300">
    <property type="entry name" value="P-loop containing nucleotide triphosphate hydrolases"/>
    <property type="match status" value="1"/>
</dbReference>
<dbReference type="InterPro" id="IPR051539">
    <property type="entry name" value="T4SS-coupling_protein"/>
</dbReference>
<dbReference type="InterPro" id="IPR003688">
    <property type="entry name" value="TraG/VirD4"/>
</dbReference>
<gene>
    <name evidence="7" type="ORF">H8909_11750</name>
</gene>
<evidence type="ECO:0000256" key="3">
    <source>
        <dbReference type="ARBA" id="ARBA00022475"/>
    </source>
</evidence>
<name>A0ABR7KDT6_9FIRM</name>
<comment type="subcellular location">
    <subcellularLocation>
        <location evidence="1">Cell membrane</location>
        <topology evidence="1">Multi-pass membrane protein</topology>
    </subcellularLocation>
</comment>
<dbReference type="Proteomes" id="UP000603474">
    <property type="component" value="Unassembled WGS sequence"/>
</dbReference>
<keyword evidence="3" id="KW-1003">Cell membrane</keyword>
<dbReference type="PANTHER" id="PTHR37937">
    <property type="entry name" value="CONJUGATIVE TRANSFER: DNA TRANSPORT"/>
    <property type="match status" value="1"/>
</dbReference>
<dbReference type="EMBL" id="JACRWG010000072">
    <property type="protein sequence ID" value="MBC6010890.1"/>
    <property type="molecule type" value="Genomic_DNA"/>
</dbReference>
<evidence type="ECO:0000256" key="5">
    <source>
        <dbReference type="ARBA" id="ARBA00022989"/>
    </source>
</evidence>
<evidence type="ECO:0000256" key="6">
    <source>
        <dbReference type="ARBA" id="ARBA00023136"/>
    </source>
</evidence>